<reference evidence="2 3" key="1">
    <citation type="journal article" date="2020" name="IScience">
        <title>Genome Sequencing of the Endangered Kingdonia uniflora (Circaeasteraceae, Ranunculales) Reveals Potential Mechanisms of Evolutionary Specialization.</title>
        <authorList>
            <person name="Sun Y."/>
            <person name="Deng T."/>
            <person name="Zhang A."/>
            <person name="Moore M.J."/>
            <person name="Landis J.B."/>
            <person name="Lin N."/>
            <person name="Zhang H."/>
            <person name="Zhang X."/>
            <person name="Huang J."/>
            <person name="Zhang X."/>
            <person name="Sun H."/>
            <person name="Wang H."/>
        </authorList>
    </citation>
    <scope>NUCLEOTIDE SEQUENCE [LARGE SCALE GENOMIC DNA]</scope>
    <source>
        <strain evidence="2">TB1705</strain>
        <tissue evidence="2">Leaf</tissue>
    </source>
</reference>
<accession>A0A7J7NMB8</accession>
<evidence type="ECO:0000313" key="2">
    <source>
        <dbReference type="EMBL" id="KAF6168170.1"/>
    </source>
</evidence>
<organism evidence="2 3">
    <name type="scientific">Kingdonia uniflora</name>
    <dbReference type="NCBI Taxonomy" id="39325"/>
    <lineage>
        <taxon>Eukaryota</taxon>
        <taxon>Viridiplantae</taxon>
        <taxon>Streptophyta</taxon>
        <taxon>Embryophyta</taxon>
        <taxon>Tracheophyta</taxon>
        <taxon>Spermatophyta</taxon>
        <taxon>Magnoliopsida</taxon>
        <taxon>Ranunculales</taxon>
        <taxon>Circaeasteraceae</taxon>
        <taxon>Kingdonia</taxon>
    </lineage>
</organism>
<dbReference type="EMBL" id="JACGCM010000704">
    <property type="protein sequence ID" value="KAF6168170.1"/>
    <property type="molecule type" value="Genomic_DNA"/>
</dbReference>
<dbReference type="OrthoDB" id="779084at2759"/>
<protein>
    <submittedName>
        <fullName evidence="2">Uncharacterized protein</fullName>
    </submittedName>
</protein>
<proteinExistence type="predicted"/>
<dbReference type="AlphaFoldDB" id="A0A7J7NMB8"/>
<evidence type="ECO:0000256" key="1">
    <source>
        <dbReference type="SAM" id="MobiDB-lite"/>
    </source>
</evidence>
<keyword evidence="3" id="KW-1185">Reference proteome</keyword>
<dbReference type="Proteomes" id="UP000541444">
    <property type="component" value="Unassembled WGS sequence"/>
</dbReference>
<dbReference type="PANTHER" id="PTHR33386">
    <property type="entry name" value="OS02G0740600 PROTEIN"/>
    <property type="match status" value="1"/>
</dbReference>
<comment type="caution">
    <text evidence="2">The sequence shown here is derived from an EMBL/GenBank/DDBJ whole genome shotgun (WGS) entry which is preliminary data.</text>
</comment>
<name>A0A7J7NMB8_9MAGN</name>
<dbReference type="PANTHER" id="PTHR33386:SF13">
    <property type="entry name" value="EXPRESSED PROTEIN"/>
    <property type="match status" value="1"/>
</dbReference>
<gene>
    <name evidence="2" type="ORF">GIB67_011555</name>
</gene>
<sequence length="87" mass="9511">MANEAPTWADQWEAGGIGDMDEYNEPLTKKNESRSSGKKKSGAKAIASTGFQKVKVAAIAGIQKVKRGTSIGLKWLKTHYRRKSTSK</sequence>
<feature type="region of interest" description="Disordered" evidence="1">
    <location>
        <begin position="1"/>
        <end position="45"/>
    </location>
</feature>
<evidence type="ECO:0000313" key="3">
    <source>
        <dbReference type="Proteomes" id="UP000541444"/>
    </source>
</evidence>